<accession>A0ABU8ILC1</accession>
<dbReference type="RefSeq" id="WP_336596727.1">
    <property type="nucleotide sequence ID" value="NZ_JACFYJ010000003.1"/>
</dbReference>
<feature type="region of interest" description="Disordered" evidence="1">
    <location>
        <begin position="1"/>
        <end position="24"/>
    </location>
</feature>
<dbReference type="Proteomes" id="UP001386437">
    <property type="component" value="Unassembled WGS sequence"/>
</dbReference>
<proteinExistence type="predicted"/>
<keyword evidence="3" id="KW-1185">Reference proteome</keyword>
<comment type="caution">
    <text evidence="2">The sequence shown here is derived from an EMBL/GenBank/DDBJ whole genome shotgun (WGS) entry which is preliminary data.</text>
</comment>
<sequence length="97" mass="10792">MMSKPNRLNQKRPGRDQQTTSAGVSGVDDCIIVMARHLLNGSPRHVVDLLISPSWEVGRLMKAAIAEAVYQQKTGFILSSNTEASHVSFKHRRSTFE</sequence>
<evidence type="ECO:0000256" key="1">
    <source>
        <dbReference type="SAM" id="MobiDB-lite"/>
    </source>
</evidence>
<reference evidence="2 3" key="1">
    <citation type="journal article" date="2022" name="Arch. Microbiol.">
        <title>Paraburkholderia bengalensis sp. nov. isolated from roots of Oryza sativa, IR64.</title>
        <authorList>
            <person name="Nag P."/>
            <person name="Mondal N."/>
            <person name="Sarkar J."/>
            <person name="Das S."/>
        </authorList>
    </citation>
    <scope>NUCLEOTIDE SEQUENCE [LARGE SCALE GENOMIC DNA]</scope>
    <source>
        <strain evidence="2 3">IR64_4_BI</strain>
    </source>
</reference>
<organism evidence="2 3">
    <name type="scientific">Paraburkholderia bengalensis</name>
    <dbReference type="NCBI Taxonomy" id="2747562"/>
    <lineage>
        <taxon>Bacteria</taxon>
        <taxon>Pseudomonadati</taxon>
        <taxon>Pseudomonadota</taxon>
        <taxon>Betaproteobacteria</taxon>
        <taxon>Burkholderiales</taxon>
        <taxon>Burkholderiaceae</taxon>
        <taxon>Paraburkholderia</taxon>
    </lineage>
</organism>
<dbReference type="EMBL" id="JACFYJ010000003">
    <property type="protein sequence ID" value="MEI5996291.1"/>
    <property type="molecule type" value="Genomic_DNA"/>
</dbReference>
<gene>
    <name evidence="2" type="ORF">H3V53_03435</name>
</gene>
<name>A0ABU8ILC1_9BURK</name>
<evidence type="ECO:0000313" key="3">
    <source>
        <dbReference type="Proteomes" id="UP001386437"/>
    </source>
</evidence>
<protein>
    <submittedName>
        <fullName evidence="2">Uncharacterized protein</fullName>
    </submittedName>
</protein>
<evidence type="ECO:0000313" key="2">
    <source>
        <dbReference type="EMBL" id="MEI5996291.1"/>
    </source>
</evidence>